<organism evidence="1 2">
    <name type="scientific">Kuenenia stuttgartiensis</name>
    <dbReference type="NCBI Taxonomy" id="174633"/>
    <lineage>
        <taxon>Bacteria</taxon>
        <taxon>Pseudomonadati</taxon>
        <taxon>Planctomycetota</taxon>
        <taxon>Candidatus Brocadiia</taxon>
        <taxon>Candidatus Brocadiales</taxon>
        <taxon>Candidatus Brocadiaceae</taxon>
        <taxon>Candidatus Kuenenia</taxon>
    </lineage>
</organism>
<evidence type="ECO:0000313" key="1">
    <source>
        <dbReference type="EMBL" id="QII12110.1"/>
    </source>
</evidence>
<reference evidence="1 2" key="1">
    <citation type="submission" date="2020-02" db="EMBL/GenBank/DDBJ databases">
        <title>Newly sequenced genome of strain CSTR1 showed variability in Candidatus Kuenenia stuttgartiensis genomes.</title>
        <authorList>
            <person name="Ding C."/>
            <person name="Adrian L."/>
        </authorList>
    </citation>
    <scope>NUCLEOTIDE SEQUENCE [LARGE SCALE GENOMIC DNA]</scope>
    <source>
        <strain evidence="1 2">CSTR1</strain>
    </source>
</reference>
<proteinExistence type="predicted"/>
<dbReference type="Proteomes" id="UP000501926">
    <property type="component" value="Chromosome"/>
</dbReference>
<protein>
    <submittedName>
        <fullName evidence="1">Uncharacterized protein</fullName>
    </submittedName>
</protein>
<name>A0A6G7GR78_KUEST</name>
<gene>
    <name evidence="1" type="ORF">KsCSTR_27310</name>
</gene>
<evidence type="ECO:0000313" key="2">
    <source>
        <dbReference type="Proteomes" id="UP000501926"/>
    </source>
</evidence>
<dbReference type="AlphaFoldDB" id="A0A6G7GR78"/>
<dbReference type="EMBL" id="CP049055">
    <property type="protein sequence ID" value="QII12110.1"/>
    <property type="molecule type" value="Genomic_DNA"/>
</dbReference>
<accession>A0A6G7GR78</accession>
<sequence>MKLKPANAGDSHYIFRKSEAFGYSTWCKIIISLALLRQK</sequence>